<dbReference type="Gene3D" id="3.40.50.1820">
    <property type="entry name" value="alpha/beta hydrolase"/>
    <property type="match status" value="1"/>
</dbReference>
<feature type="region of interest" description="Disordered" evidence="6">
    <location>
        <begin position="262"/>
        <end position="298"/>
    </location>
</feature>
<sequence>MLGIQRSNRSREPSHQGPNAISKSMERKIAQGDTELEQLESEQCVALTNTLQLLIDTSDVVADAGAVLPEKCRNTRIAYSQQIIQQLSEKRFKERLDGVSVANSVQYIRFRQEYLGELPEDLRTAIMSVLVALVVNYIAKSRSCDQAALIKWGNVILKRIGKLLKLSDIMLDALTKPAAQYATLSELKVDIEGVVKKQEHLQIIHQQLQQMQPELDVEFKSRVEEAKNYLNSPEMVGNVARHTERGLLSSISKKINRVISRAMEPTVSAQNRDPKAGGASNPHEEPEAYPDSQGEEHWLEDDDAEAVGDVSLDDELLLDSVPGSAVLLCSLVTAYILSGHNDSRVQLLFQEFSAALGMSTHTVLALENHIAAELASAIRLAAPSGSSKMSRGMTIGAVAASGGVIIAATAGVVVPAVAAGLAVLGLGGAGVSRFWPTTEDAQLFASVFGVGSSGLQGWKGKKVTSKVDVDFHHVNGQSGRSLAVCIGVCGTLSPDVEVAALWDGAIKAPLCDFYAMEWETSLLKSLGRMSQQMQEQPFSRNAALFWQKQTQGQYLECAVQWPLPLVNFATPLDNAWVVAKQKATLCGTILAQAIMDRQAVGERPISLVGYSMGARVILHALLKLKEHQRLNLVKDVVLMGLPSTVGPAEWVKCCSVVAGRLINVYSRHDWMLGYLYRHLDSGVTVAGLRPVVSEDVENYDATDFIKAHHDYMSKISDILTLVHVDL</sequence>
<evidence type="ECO:0000256" key="4">
    <source>
        <dbReference type="ARBA" id="ARBA00022989"/>
    </source>
</evidence>
<organism evidence="7 8">
    <name type="scientific">Babesia caballi</name>
    <dbReference type="NCBI Taxonomy" id="5871"/>
    <lineage>
        <taxon>Eukaryota</taxon>
        <taxon>Sar</taxon>
        <taxon>Alveolata</taxon>
        <taxon>Apicomplexa</taxon>
        <taxon>Aconoidasida</taxon>
        <taxon>Piroplasmida</taxon>
        <taxon>Babesiidae</taxon>
        <taxon>Babesia</taxon>
    </lineage>
</organism>
<accession>A0AAV4LYY9</accession>
<keyword evidence="8" id="KW-1185">Reference proteome</keyword>
<evidence type="ECO:0000313" key="8">
    <source>
        <dbReference type="Proteomes" id="UP001497744"/>
    </source>
</evidence>
<dbReference type="EMBL" id="BPLF01000003">
    <property type="protein sequence ID" value="GIX64845.1"/>
    <property type="molecule type" value="Genomic_DNA"/>
</dbReference>
<evidence type="ECO:0000256" key="1">
    <source>
        <dbReference type="ARBA" id="ARBA00004141"/>
    </source>
</evidence>
<dbReference type="GeneID" id="94196326"/>
<evidence type="ECO:0000256" key="3">
    <source>
        <dbReference type="ARBA" id="ARBA00022692"/>
    </source>
</evidence>
<dbReference type="SUPFAM" id="SSF53474">
    <property type="entry name" value="alpha/beta-Hydrolases"/>
    <property type="match status" value="1"/>
</dbReference>
<evidence type="ECO:0000256" key="6">
    <source>
        <dbReference type="SAM" id="MobiDB-lite"/>
    </source>
</evidence>
<keyword evidence="5" id="KW-0472">Membrane</keyword>
<dbReference type="Pfam" id="PF05277">
    <property type="entry name" value="DUF726"/>
    <property type="match status" value="1"/>
</dbReference>
<dbReference type="RefSeq" id="XP_067716914.1">
    <property type="nucleotide sequence ID" value="XM_067860813.1"/>
</dbReference>
<dbReference type="AlphaFoldDB" id="A0AAV4LYY9"/>
<name>A0AAV4LYY9_BABCB</name>
<keyword evidence="3 7" id="KW-0812">Transmembrane</keyword>
<comment type="caution">
    <text evidence="7">The sequence shown here is derived from an EMBL/GenBank/DDBJ whole genome shotgun (WGS) entry which is preliminary data.</text>
</comment>
<comment type="similarity">
    <text evidence="2">Belongs to the TMCO4 family.</text>
</comment>
<proteinExistence type="inferred from homology"/>
<dbReference type="GO" id="GO:0016020">
    <property type="term" value="C:membrane"/>
    <property type="evidence" value="ECO:0007669"/>
    <property type="project" value="UniProtKB-SubCell"/>
</dbReference>
<reference evidence="7 8" key="1">
    <citation type="submission" date="2021-06" db="EMBL/GenBank/DDBJ databases">
        <title>Genome sequence of Babesia caballi.</title>
        <authorList>
            <person name="Yamagishi J."/>
            <person name="Kidaka T."/>
            <person name="Ochi A."/>
        </authorList>
    </citation>
    <scope>NUCLEOTIDE SEQUENCE [LARGE SCALE GENOMIC DNA]</scope>
    <source>
        <strain evidence="7">USDA-D6B2</strain>
    </source>
</reference>
<dbReference type="InterPro" id="IPR029058">
    <property type="entry name" value="AB_hydrolase_fold"/>
</dbReference>
<dbReference type="PANTHER" id="PTHR17920">
    <property type="entry name" value="TRANSMEMBRANE AND COILED-COIL DOMAIN-CONTAINING PROTEIN 4 TMCO4"/>
    <property type="match status" value="1"/>
</dbReference>
<dbReference type="InterPro" id="IPR007941">
    <property type="entry name" value="DUF726"/>
</dbReference>
<evidence type="ECO:0000256" key="2">
    <source>
        <dbReference type="ARBA" id="ARBA00009824"/>
    </source>
</evidence>
<evidence type="ECO:0000313" key="7">
    <source>
        <dbReference type="EMBL" id="GIX64845.1"/>
    </source>
</evidence>
<protein>
    <submittedName>
        <fullName evidence="7">Transmembrane and coiled-coil domain-containing protein 4</fullName>
    </submittedName>
</protein>
<dbReference type="PANTHER" id="PTHR17920:SF3">
    <property type="entry name" value="TRANSMEMBRANE AND COILED-COIL DOMAIN-CONTAINING PROTEIN 4"/>
    <property type="match status" value="1"/>
</dbReference>
<evidence type="ECO:0000256" key="5">
    <source>
        <dbReference type="ARBA" id="ARBA00023136"/>
    </source>
</evidence>
<feature type="region of interest" description="Disordered" evidence="6">
    <location>
        <begin position="1"/>
        <end position="22"/>
    </location>
</feature>
<gene>
    <name evidence="7" type="ORF">BcabD6B2_42800</name>
</gene>
<comment type="subcellular location">
    <subcellularLocation>
        <location evidence="1">Membrane</location>
        <topology evidence="1">Multi-pass membrane protein</topology>
    </subcellularLocation>
</comment>
<keyword evidence="4" id="KW-1133">Transmembrane helix</keyword>
<dbReference type="Proteomes" id="UP001497744">
    <property type="component" value="Unassembled WGS sequence"/>
</dbReference>